<sequence length="599" mass="59981">MSTSDAGQRTGIRYTTGKARVIVRGDAVVVLPGEGTGADEADPAAGLWADLATPGAGVAEVLGTLTTSAVGGLKGVPPFAVVVLTGAGTGEPASAHVVARGDGLTVTIETGDESQTVSGAGVISWTERVVDGVTAVEVATGVSGFGSFADGLPVESGVVLAGVVRHQVVEPAERLAEPVPPLVESAFLVESAPLVDLVPAQPVETPEPASSTAEPAASLVDCVETQGATSGTPVATGGSAAETPVEPGFETAAPMGTVTMVPASEETIAPDEDNSGEASVASAEAEAAPEEAPDEDDYMHLWGATVAHGVEAAAVRPESIEEGEDEPAPPSGAIPAGPPPPPAPPVPAPALPDTADPGPDGMISGVPISGVPGWSGATPAAAHRAAAVGAEATAEAEAADDDHDGHTVMSSAIADLKAAASAPSAPKFSVPANPNAPRILAVTCENGHPNPTARENCRECGSALSAEAELAVRPSLGRMVVTSGAATAGAAGVRGGQVVELDRPVIVGRRPRTNNTSADQMPRLVTVSSPQQDISRSHTEISLEDWHVLVTDLATTNGTTLLRPGQPPRRLHPNEKELVSDGDVVDLGDGVTLTFEGIW</sequence>
<feature type="compositionally biased region" description="Low complexity" evidence="2">
    <location>
        <begin position="351"/>
        <end position="361"/>
    </location>
</feature>
<dbReference type="SUPFAM" id="SSF49879">
    <property type="entry name" value="SMAD/FHA domain"/>
    <property type="match status" value="1"/>
</dbReference>
<comment type="caution">
    <text evidence="4">The sequence shown here is derived from an EMBL/GenBank/DDBJ whole genome shotgun (WGS) entry which is preliminary data.</text>
</comment>
<gene>
    <name evidence="4" type="ORF">ACFS27_28030</name>
</gene>
<name>A0ABW5W3F1_9MICO</name>
<feature type="region of interest" description="Disordered" evidence="2">
    <location>
        <begin position="268"/>
        <end position="294"/>
    </location>
</feature>
<dbReference type="InterPro" id="IPR000253">
    <property type="entry name" value="FHA_dom"/>
</dbReference>
<dbReference type="EMBL" id="JBHUOG010000002">
    <property type="protein sequence ID" value="MFD2797435.1"/>
    <property type="molecule type" value="Genomic_DNA"/>
</dbReference>
<organism evidence="4 5">
    <name type="scientific">Promicromonospora vindobonensis</name>
    <dbReference type="NCBI Taxonomy" id="195748"/>
    <lineage>
        <taxon>Bacteria</taxon>
        <taxon>Bacillati</taxon>
        <taxon>Actinomycetota</taxon>
        <taxon>Actinomycetes</taxon>
        <taxon>Micrococcales</taxon>
        <taxon>Promicromonosporaceae</taxon>
        <taxon>Promicromonospora</taxon>
    </lineage>
</organism>
<dbReference type="InterPro" id="IPR008984">
    <property type="entry name" value="SMAD_FHA_dom_sf"/>
</dbReference>
<reference evidence="5" key="1">
    <citation type="journal article" date="2019" name="Int. J. Syst. Evol. Microbiol.">
        <title>The Global Catalogue of Microorganisms (GCM) 10K type strain sequencing project: providing services to taxonomists for standard genome sequencing and annotation.</title>
        <authorList>
            <consortium name="The Broad Institute Genomics Platform"/>
            <consortium name="The Broad Institute Genome Sequencing Center for Infectious Disease"/>
            <person name="Wu L."/>
            <person name="Ma J."/>
        </authorList>
    </citation>
    <scope>NUCLEOTIDE SEQUENCE [LARGE SCALE GENOMIC DNA]</scope>
    <source>
        <strain evidence="5">CCM 7044</strain>
    </source>
</reference>
<keyword evidence="1" id="KW-0597">Phosphoprotein</keyword>
<keyword evidence="5" id="KW-1185">Reference proteome</keyword>
<feature type="compositionally biased region" description="Low complexity" evidence="2">
    <location>
        <begin position="277"/>
        <end position="286"/>
    </location>
</feature>
<accession>A0ABW5W3F1</accession>
<evidence type="ECO:0000256" key="2">
    <source>
        <dbReference type="SAM" id="MobiDB-lite"/>
    </source>
</evidence>
<protein>
    <submittedName>
        <fullName evidence="4">FHA domain-containing protein</fullName>
    </submittedName>
</protein>
<feature type="compositionally biased region" description="Low complexity" evidence="2">
    <location>
        <begin position="386"/>
        <end position="396"/>
    </location>
</feature>
<feature type="region of interest" description="Disordered" evidence="2">
    <location>
        <begin position="227"/>
        <end position="247"/>
    </location>
</feature>
<dbReference type="PROSITE" id="PS50006">
    <property type="entry name" value="FHA_DOMAIN"/>
    <property type="match status" value="1"/>
</dbReference>
<feature type="region of interest" description="Disordered" evidence="2">
    <location>
        <begin position="316"/>
        <end position="370"/>
    </location>
</feature>
<dbReference type="RefSeq" id="WP_377190451.1">
    <property type="nucleotide sequence ID" value="NZ_JBHUOG010000002.1"/>
</dbReference>
<proteinExistence type="predicted"/>
<feature type="domain" description="FHA" evidence="3">
    <location>
        <begin position="505"/>
        <end position="561"/>
    </location>
</feature>
<evidence type="ECO:0000256" key="1">
    <source>
        <dbReference type="ARBA" id="ARBA00022553"/>
    </source>
</evidence>
<evidence type="ECO:0000259" key="3">
    <source>
        <dbReference type="PROSITE" id="PS50006"/>
    </source>
</evidence>
<evidence type="ECO:0000313" key="5">
    <source>
        <dbReference type="Proteomes" id="UP001597479"/>
    </source>
</evidence>
<evidence type="ECO:0000313" key="4">
    <source>
        <dbReference type="EMBL" id="MFD2797435.1"/>
    </source>
</evidence>
<feature type="region of interest" description="Disordered" evidence="2">
    <location>
        <begin position="386"/>
        <end position="405"/>
    </location>
</feature>
<dbReference type="Pfam" id="PF00498">
    <property type="entry name" value="FHA"/>
    <property type="match status" value="1"/>
</dbReference>
<feature type="compositionally biased region" description="Pro residues" evidence="2">
    <location>
        <begin position="328"/>
        <end position="350"/>
    </location>
</feature>
<dbReference type="CDD" id="cd00060">
    <property type="entry name" value="FHA"/>
    <property type="match status" value="1"/>
</dbReference>
<dbReference type="Gene3D" id="2.60.200.20">
    <property type="match status" value="1"/>
</dbReference>
<dbReference type="Proteomes" id="UP001597479">
    <property type="component" value="Unassembled WGS sequence"/>
</dbReference>